<evidence type="ECO:0000313" key="1">
    <source>
        <dbReference type="EMBL" id="TDX51146.1"/>
    </source>
</evidence>
<name>A0A4R8GXY9_9FIRM</name>
<accession>A0A4R8GXY9</accession>
<evidence type="ECO:0000313" key="2">
    <source>
        <dbReference type="Proteomes" id="UP000295832"/>
    </source>
</evidence>
<keyword evidence="2" id="KW-1185">Reference proteome</keyword>
<protein>
    <submittedName>
        <fullName evidence="1">Uncharacterized protein</fullName>
    </submittedName>
</protein>
<comment type="caution">
    <text evidence="1">The sequence shown here is derived from an EMBL/GenBank/DDBJ whole genome shotgun (WGS) entry which is preliminary data.</text>
</comment>
<proteinExistence type="predicted"/>
<dbReference type="STRING" id="926561.GCA_000379025_02907"/>
<gene>
    <name evidence="1" type="ORF">C7959_11522</name>
</gene>
<dbReference type="RefSeq" id="WP_134116970.1">
    <property type="nucleotide sequence ID" value="NZ_SOEG01000015.1"/>
</dbReference>
<organism evidence="1 2">
    <name type="scientific">Orenia marismortui</name>
    <dbReference type="NCBI Taxonomy" id="46469"/>
    <lineage>
        <taxon>Bacteria</taxon>
        <taxon>Bacillati</taxon>
        <taxon>Bacillota</taxon>
        <taxon>Clostridia</taxon>
        <taxon>Halanaerobiales</taxon>
        <taxon>Halobacteroidaceae</taxon>
        <taxon>Orenia</taxon>
    </lineage>
</organism>
<dbReference type="AlphaFoldDB" id="A0A4R8GXY9"/>
<dbReference type="Proteomes" id="UP000295832">
    <property type="component" value="Unassembled WGS sequence"/>
</dbReference>
<dbReference type="EMBL" id="SOEG01000015">
    <property type="protein sequence ID" value="TDX51146.1"/>
    <property type="molecule type" value="Genomic_DNA"/>
</dbReference>
<sequence length="207" mass="24605">MNKKLKFYKNGFIVKRVDGSYGRKFGNYLGIEGDVWPLYKDIQLIEQSKLKYLCDFIDENVLKSYFDNSRVDVCSNIQFLNEYVSTCNKLDFNIEILLCETSRKKPYINIEEYVIDNQFEFLGYDYGYPGDNYYSCVYNDIGRVSEMDNIKLNKYGLFNSEEQVVNFYILRERLKQKNPQNFEFGEHDTDYTVYKISKYVGNLPILL</sequence>
<reference evidence="1 2" key="1">
    <citation type="submission" date="2019-03" db="EMBL/GenBank/DDBJ databases">
        <title>Subsurface microbial communities from deep shales in Ohio and West Virginia, USA.</title>
        <authorList>
            <person name="Wrighton K."/>
        </authorList>
    </citation>
    <scope>NUCLEOTIDE SEQUENCE [LARGE SCALE GENOMIC DNA]</scope>
    <source>
        <strain evidence="1 2">MSL 6dP</strain>
    </source>
</reference>